<dbReference type="OrthoDB" id="6071166at2759"/>
<dbReference type="InterPro" id="IPR050122">
    <property type="entry name" value="RTK"/>
</dbReference>
<dbReference type="InterPro" id="IPR001245">
    <property type="entry name" value="Ser-Thr/Tyr_kinase_cat_dom"/>
</dbReference>
<proteinExistence type="predicted"/>
<feature type="compositionally biased region" description="Basic and acidic residues" evidence="2">
    <location>
        <begin position="525"/>
        <end position="547"/>
    </location>
</feature>
<feature type="region of interest" description="Disordered" evidence="2">
    <location>
        <begin position="485"/>
        <end position="509"/>
    </location>
</feature>
<keyword evidence="1" id="KW-0863">Zinc-finger</keyword>
<feature type="compositionally biased region" description="Basic residues" evidence="2">
    <location>
        <begin position="254"/>
        <end position="268"/>
    </location>
</feature>
<dbReference type="Proteomes" id="UP000479190">
    <property type="component" value="Unassembled WGS sequence"/>
</dbReference>
<evidence type="ECO:0000259" key="4">
    <source>
        <dbReference type="PROSITE" id="PS50158"/>
    </source>
</evidence>
<feature type="domain" description="Protein kinase" evidence="3">
    <location>
        <begin position="1"/>
        <end position="278"/>
    </location>
</feature>
<dbReference type="GO" id="GO:0043235">
    <property type="term" value="C:receptor complex"/>
    <property type="evidence" value="ECO:0007669"/>
    <property type="project" value="TreeGrafter"/>
</dbReference>
<keyword evidence="1" id="KW-0862">Zinc</keyword>
<organism evidence="5 6">
    <name type="scientific">Trichogramma brassicae</name>
    <dbReference type="NCBI Taxonomy" id="86971"/>
    <lineage>
        <taxon>Eukaryota</taxon>
        <taxon>Metazoa</taxon>
        <taxon>Ecdysozoa</taxon>
        <taxon>Arthropoda</taxon>
        <taxon>Hexapoda</taxon>
        <taxon>Insecta</taxon>
        <taxon>Pterygota</taxon>
        <taxon>Neoptera</taxon>
        <taxon>Endopterygota</taxon>
        <taxon>Hymenoptera</taxon>
        <taxon>Apocrita</taxon>
        <taxon>Proctotrupomorpha</taxon>
        <taxon>Chalcidoidea</taxon>
        <taxon>Trichogrammatidae</taxon>
        <taxon>Trichogramma</taxon>
    </lineage>
</organism>
<dbReference type="GO" id="GO:0005524">
    <property type="term" value="F:ATP binding"/>
    <property type="evidence" value="ECO:0007669"/>
    <property type="project" value="InterPro"/>
</dbReference>
<dbReference type="Gene3D" id="4.10.60.10">
    <property type="entry name" value="Zinc finger, CCHC-type"/>
    <property type="match status" value="1"/>
</dbReference>
<dbReference type="AlphaFoldDB" id="A0A6H5I8M6"/>
<feature type="compositionally biased region" description="Basic and acidic residues" evidence="2">
    <location>
        <begin position="565"/>
        <end position="583"/>
    </location>
</feature>
<evidence type="ECO:0000313" key="5">
    <source>
        <dbReference type="EMBL" id="CAB0034323.1"/>
    </source>
</evidence>
<dbReference type="PROSITE" id="PS00109">
    <property type="entry name" value="PROTEIN_KINASE_TYR"/>
    <property type="match status" value="1"/>
</dbReference>
<feature type="region of interest" description="Disordered" evidence="2">
    <location>
        <begin position="369"/>
        <end position="398"/>
    </location>
</feature>
<dbReference type="InterPro" id="IPR020635">
    <property type="entry name" value="Tyr_kinase_cat_dom"/>
</dbReference>
<dbReference type="GO" id="GO:0003676">
    <property type="term" value="F:nucleic acid binding"/>
    <property type="evidence" value="ECO:0007669"/>
    <property type="project" value="InterPro"/>
</dbReference>
<dbReference type="SUPFAM" id="SSF56112">
    <property type="entry name" value="Protein kinase-like (PK-like)"/>
    <property type="match status" value="1"/>
</dbReference>
<dbReference type="Pfam" id="PF07714">
    <property type="entry name" value="PK_Tyr_Ser-Thr"/>
    <property type="match status" value="1"/>
</dbReference>
<feature type="region of interest" description="Disordered" evidence="2">
    <location>
        <begin position="523"/>
        <end position="583"/>
    </location>
</feature>
<dbReference type="GO" id="GO:0008270">
    <property type="term" value="F:zinc ion binding"/>
    <property type="evidence" value="ECO:0007669"/>
    <property type="project" value="UniProtKB-KW"/>
</dbReference>
<dbReference type="InterPro" id="IPR011009">
    <property type="entry name" value="Kinase-like_dom_sf"/>
</dbReference>
<name>A0A6H5I8M6_9HYME</name>
<dbReference type="Gene3D" id="3.30.200.20">
    <property type="entry name" value="Phosphorylase Kinase, domain 1"/>
    <property type="match status" value="1"/>
</dbReference>
<dbReference type="PANTHER" id="PTHR24416">
    <property type="entry name" value="TYROSINE-PROTEIN KINASE RECEPTOR"/>
    <property type="match status" value="1"/>
</dbReference>
<evidence type="ECO:0000259" key="3">
    <source>
        <dbReference type="PROSITE" id="PS50011"/>
    </source>
</evidence>
<dbReference type="FunFam" id="1.10.510.10:FF:000667">
    <property type="entry name" value="Tyrosine-protein kinase receptor"/>
    <property type="match status" value="1"/>
</dbReference>
<dbReference type="SMART" id="SM00219">
    <property type="entry name" value="TyrKc"/>
    <property type="match status" value="1"/>
</dbReference>
<dbReference type="GO" id="GO:0051897">
    <property type="term" value="P:positive regulation of phosphatidylinositol 3-kinase/protein kinase B signal transduction"/>
    <property type="evidence" value="ECO:0007669"/>
    <property type="project" value="TreeGrafter"/>
</dbReference>
<feature type="compositionally biased region" description="Basic and acidic residues" evidence="2">
    <location>
        <begin position="242"/>
        <end position="253"/>
    </location>
</feature>
<dbReference type="PROSITE" id="PS50158">
    <property type="entry name" value="ZF_CCHC"/>
    <property type="match status" value="1"/>
</dbReference>
<feature type="domain" description="CCHC-type" evidence="4">
    <location>
        <begin position="631"/>
        <end position="644"/>
    </location>
</feature>
<gene>
    <name evidence="5" type="ORF">TBRA_LOCUS6221</name>
</gene>
<dbReference type="GO" id="GO:0038062">
    <property type="term" value="F:protein tyrosine kinase collagen receptor activity"/>
    <property type="evidence" value="ECO:0007669"/>
    <property type="project" value="TreeGrafter"/>
</dbReference>
<dbReference type="PROSITE" id="PS50011">
    <property type="entry name" value="PROTEIN_KINASE_DOM"/>
    <property type="match status" value="1"/>
</dbReference>
<dbReference type="InterPro" id="IPR008266">
    <property type="entry name" value="Tyr_kinase_AS"/>
</dbReference>
<keyword evidence="6" id="KW-1185">Reference proteome</keyword>
<dbReference type="InterPro" id="IPR036875">
    <property type="entry name" value="Znf_CCHC_sf"/>
</dbReference>
<evidence type="ECO:0008006" key="7">
    <source>
        <dbReference type="Google" id="ProtNLM"/>
    </source>
</evidence>
<dbReference type="SUPFAM" id="SSF57756">
    <property type="entry name" value="Retrovirus zinc finger-like domains"/>
    <property type="match status" value="1"/>
</dbReference>
<reference evidence="5 6" key="1">
    <citation type="submission" date="2020-02" db="EMBL/GenBank/DDBJ databases">
        <authorList>
            <person name="Ferguson B K."/>
        </authorList>
    </citation>
    <scope>NUCLEOTIDE SEQUENCE [LARGE SCALE GENOMIC DNA]</scope>
</reference>
<sequence>MKRKVDKLRESVAQGKAGRRRGLLDFQRDVRILAALEDRNIARVLGACCREEPYCVVMEYLEHGDLCQFLKTHVTAEDAHSMPIGVKTLSFNCLIYMAAQIASGMRYLENLNFVHRDLATRNCLVGKAYHIKISDFGTDNELYSCDYYKVDGGIPLPVRWMAWESLVLVSTRTNCKLTAGCDENWTIILVGQVHDQERRVVFRGDAVGDFEFGPTPALRASERRGGRAGAAPRLPRVQQCHQRRDVADEEQRRRGQRRQRRRRRRRSRASQPREDCILIQKLKQQVFCLLKTSMATISIGKLSSVEGTKSPKTNIWKIFSRKKLNQTLLNKMFKNNRLAKMSRRNHIRPLIPDLKGGYRRTRFSSPDEIPSLLSGPVIRGPAPMREPPERYGYDSEEEFPAESRAASLAPPLPPLRNFPRRASRFHPYENSVRFSRLEAERSSPPKSKEIPSLLDPNVQMKPPPLIPPATVRKLRESLRAIEAGDNFGERYSGPSSRMSDYAREEQETKQTIEEIIKVAQALKEQLSREDASQRVPHLEDESERDSCDESSSPSRFYGGRPFVKTRQDTPRPRPDPSKLPRLMDLKPKIPSLLDIRIGPPPPPPIADNFRENIMPAARNYPTYNDRSQENCWNCNERGHYYEECGIPRRRRFCFQCGQTGVDAFSCTRCNLN</sequence>
<dbReference type="GO" id="GO:0010976">
    <property type="term" value="P:positive regulation of neuron projection development"/>
    <property type="evidence" value="ECO:0007669"/>
    <property type="project" value="TreeGrafter"/>
</dbReference>
<dbReference type="GO" id="GO:0005886">
    <property type="term" value="C:plasma membrane"/>
    <property type="evidence" value="ECO:0007669"/>
    <property type="project" value="TreeGrafter"/>
</dbReference>
<keyword evidence="1" id="KW-0479">Metal-binding</keyword>
<evidence type="ECO:0000256" key="1">
    <source>
        <dbReference type="PROSITE-ProRule" id="PRU00047"/>
    </source>
</evidence>
<dbReference type="PRINTS" id="PR00109">
    <property type="entry name" value="TYRKINASE"/>
</dbReference>
<evidence type="ECO:0000256" key="2">
    <source>
        <dbReference type="SAM" id="MobiDB-lite"/>
    </source>
</evidence>
<dbReference type="InterPro" id="IPR001878">
    <property type="entry name" value="Znf_CCHC"/>
</dbReference>
<feature type="region of interest" description="Disordered" evidence="2">
    <location>
        <begin position="217"/>
        <end position="272"/>
    </location>
</feature>
<feature type="compositionally biased region" description="Basic and acidic residues" evidence="2">
    <location>
        <begin position="435"/>
        <end position="449"/>
    </location>
</feature>
<evidence type="ECO:0000313" key="6">
    <source>
        <dbReference type="Proteomes" id="UP000479190"/>
    </source>
</evidence>
<feature type="compositionally biased region" description="Basic and acidic residues" evidence="2">
    <location>
        <begin position="500"/>
        <end position="509"/>
    </location>
</feature>
<feature type="region of interest" description="Disordered" evidence="2">
    <location>
        <begin position="435"/>
        <end position="468"/>
    </location>
</feature>
<dbReference type="Gene3D" id="1.10.510.10">
    <property type="entry name" value="Transferase(Phosphotransferase) domain 1"/>
    <property type="match status" value="1"/>
</dbReference>
<accession>A0A6H5I8M6</accession>
<dbReference type="GO" id="GO:0005518">
    <property type="term" value="F:collagen binding"/>
    <property type="evidence" value="ECO:0007669"/>
    <property type="project" value="TreeGrafter"/>
</dbReference>
<dbReference type="PANTHER" id="PTHR24416:SF579">
    <property type="entry name" value="DISCOIDIN DOMAIN-CONTAINING RECEPTOR 2-LIKE PROTEIN"/>
    <property type="match status" value="1"/>
</dbReference>
<dbReference type="InterPro" id="IPR000719">
    <property type="entry name" value="Prot_kinase_dom"/>
</dbReference>
<dbReference type="EMBL" id="CADCXV010000739">
    <property type="protein sequence ID" value="CAB0034323.1"/>
    <property type="molecule type" value="Genomic_DNA"/>
</dbReference>
<protein>
    <recommendedName>
        <fullName evidence="7">Protein kinase domain-containing protein</fullName>
    </recommendedName>
</protein>